<dbReference type="InterPro" id="IPR014941">
    <property type="entry name" value="FimB/Mfa2/Mfa3"/>
</dbReference>
<dbReference type="Proteomes" id="UP000030889">
    <property type="component" value="Unassembled WGS sequence"/>
</dbReference>
<keyword evidence="4" id="KW-0472">Membrane</keyword>
<evidence type="ECO:0000256" key="4">
    <source>
        <dbReference type="ARBA" id="ARBA00023136"/>
    </source>
</evidence>
<sequence>MNRSIHIIQLFGGGVLLLLLTGCIRENRDNCPPETAVRSVVLKVMDTVTGRDITENGEAGGAELYLFAPTGEYTGHVSVTSDEIMHRIPVMLPERNLAGCRISAWTNVGAGQQFHIPDDGSRLENRAVSLFMEDDTYHGVPDNLFFGQLQLASAGTGMPEEVTVVRKNAQMHITVRGLDDGVPEERYYFTVQAPNDGYDFNGKPMAGTATVRRAGTFGPNGDFATVGTFNMIHTDTPDDAETGVGVSLYERMTVRSADRLVAAVTTDDDGMPISLPAGQTVNLLIDVGQEAGISVRMKITPWNEVYQWEIW</sequence>
<comment type="caution">
    <text evidence="8">The sequence shown here is derived from an EMBL/GenBank/DDBJ whole genome shotgun (WGS) entry which is preliminary data.</text>
</comment>
<reference evidence="8 9" key="1">
    <citation type="submission" date="2014-09" db="EMBL/GenBank/DDBJ databases">
        <title>Alistipes sp. 627, sp. nov., a novel member of the family Rikenellaceae isolated from human faeces.</title>
        <authorList>
            <person name="Shkoporov A.N."/>
            <person name="Chaplin A.V."/>
            <person name="Motuzova O.V."/>
            <person name="Kafarskaia L.I."/>
            <person name="Khokhlova E.V."/>
            <person name="Efimov B.A."/>
        </authorList>
    </citation>
    <scope>NUCLEOTIDE SEQUENCE [LARGE SCALE GENOMIC DNA]</scope>
    <source>
        <strain evidence="8 9">627</strain>
    </source>
</reference>
<gene>
    <name evidence="8" type="ORF">LG35_05700</name>
</gene>
<evidence type="ECO:0000256" key="5">
    <source>
        <dbReference type="ARBA" id="ARBA00023139"/>
    </source>
</evidence>
<organism evidence="8 9">
    <name type="scientific">Alistipes inops</name>
    <dbReference type="NCBI Taxonomy" id="1501391"/>
    <lineage>
        <taxon>Bacteria</taxon>
        <taxon>Pseudomonadati</taxon>
        <taxon>Bacteroidota</taxon>
        <taxon>Bacteroidia</taxon>
        <taxon>Bacteroidales</taxon>
        <taxon>Rikenellaceae</taxon>
        <taxon>Alistipes</taxon>
    </lineage>
</organism>
<keyword evidence="6" id="KW-0998">Cell outer membrane</keyword>
<keyword evidence="3" id="KW-0732">Signal</keyword>
<dbReference type="Pfam" id="PF08842">
    <property type="entry name" value="Mfa2"/>
    <property type="match status" value="1"/>
</dbReference>
<keyword evidence="7" id="KW-0449">Lipoprotein</keyword>
<evidence type="ECO:0000256" key="3">
    <source>
        <dbReference type="ARBA" id="ARBA00022729"/>
    </source>
</evidence>
<dbReference type="RefSeq" id="WP_035473323.1">
    <property type="nucleotide sequence ID" value="NZ_JRGF01000006.1"/>
</dbReference>
<dbReference type="PROSITE" id="PS51257">
    <property type="entry name" value="PROKAR_LIPOPROTEIN"/>
    <property type="match status" value="1"/>
</dbReference>
<protein>
    <recommendedName>
        <fullName evidence="10">Fimbrillin-A associated anchor s Mfa1 and Mfa2 family protein</fullName>
    </recommendedName>
</protein>
<evidence type="ECO:0000313" key="8">
    <source>
        <dbReference type="EMBL" id="KHE42051.1"/>
    </source>
</evidence>
<comment type="similarity">
    <text evidence="2">Belongs to the bacteroidetes fimbrillin superfamily. FimB/Mfa2 family.</text>
</comment>
<evidence type="ECO:0000256" key="7">
    <source>
        <dbReference type="ARBA" id="ARBA00023288"/>
    </source>
</evidence>
<accession>A0ABR4YIG2</accession>
<dbReference type="EMBL" id="JRGF01000006">
    <property type="protein sequence ID" value="KHE42051.1"/>
    <property type="molecule type" value="Genomic_DNA"/>
</dbReference>
<evidence type="ECO:0000256" key="1">
    <source>
        <dbReference type="ARBA" id="ARBA00004442"/>
    </source>
</evidence>
<evidence type="ECO:0000256" key="6">
    <source>
        <dbReference type="ARBA" id="ARBA00023237"/>
    </source>
</evidence>
<name>A0ABR4YIG2_9BACT</name>
<evidence type="ECO:0000256" key="2">
    <source>
        <dbReference type="ARBA" id="ARBA00007248"/>
    </source>
</evidence>
<keyword evidence="5" id="KW-0564">Palmitate</keyword>
<keyword evidence="9" id="KW-1185">Reference proteome</keyword>
<proteinExistence type="inferred from homology"/>
<evidence type="ECO:0008006" key="10">
    <source>
        <dbReference type="Google" id="ProtNLM"/>
    </source>
</evidence>
<evidence type="ECO:0000313" key="9">
    <source>
        <dbReference type="Proteomes" id="UP000030889"/>
    </source>
</evidence>
<comment type="subcellular location">
    <subcellularLocation>
        <location evidence="1">Cell outer membrane</location>
    </subcellularLocation>
</comment>